<feature type="compositionally biased region" description="Polar residues" evidence="1">
    <location>
        <begin position="541"/>
        <end position="550"/>
    </location>
</feature>
<organism evidence="2 3">
    <name type="scientific">Hirsutella minnesotensis 3608</name>
    <dbReference type="NCBI Taxonomy" id="1043627"/>
    <lineage>
        <taxon>Eukaryota</taxon>
        <taxon>Fungi</taxon>
        <taxon>Dikarya</taxon>
        <taxon>Ascomycota</taxon>
        <taxon>Pezizomycotina</taxon>
        <taxon>Sordariomycetes</taxon>
        <taxon>Hypocreomycetidae</taxon>
        <taxon>Hypocreales</taxon>
        <taxon>Ophiocordycipitaceae</taxon>
        <taxon>Hirsutella</taxon>
    </lineage>
</organism>
<protein>
    <submittedName>
        <fullName evidence="2">Uncharacterized protein</fullName>
    </submittedName>
</protein>
<feature type="compositionally biased region" description="Basic and acidic residues" evidence="1">
    <location>
        <begin position="108"/>
        <end position="117"/>
    </location>
</feature>
<feature type="compositionally biased region" description="Acidic residues" evidence="1">
    <location>
        <begin position="159"/>
        <end position="168"/>
    </location>
</feature>
<dbReference type="PANTHER" id="PTHR28155:SF1">
    <property type="entry name" value="DNA-DIRECTED RNA POLYMERASE I SUBUNIT RPA34.5-DOMAIN-CONTAINING PROTEIN"/>
    <property type="match status" value="1"/>
</dbReference>
<feature type="compositionally biased region" description="Acidic residues" evidence="1">
    <location>
        <begin position="127"/>
        <end position="136"/>
    </location>
</feature>
<gene>
    <name evidence="2" type="ORF">HIM_08901</name>
</gene>
<dbReference type="GO" id="GO:0006360">
    <property type="term" value="P:transcription by RNA polymerase I"/>
    <property type="evidence" value="ECO:0007669"/>
    <property type="project" value="InterPro"/>
</dbReference>
<accession>A0A0F8A3E8</accession>
<feature type="compositionally biased region" description="Polar residues" evidence="1">
    <location>
        <begin position="82"/>
        <end position="100"/>
    </location>
</feature>
<name>A0A0F8A3E8_9HYPO</name>
<dbReference type="Gene3D" id="6.20.250.70">
    <property type="match status" value="1"/>
</dbReference>
<feature type="compositionally biased region" description="Basic residues" evidence="1">
    <location>
        <begin position="465"/>
        <end position="474"/>
    </location>
</feature>
<feature type="region of interest" description="Disordered" evidence="1">
    <location>
        <begin position="1"/>
        <end position="256"/>
    </location>
</feature>
<dbReference type="Proteomes" id="UP000054481">
    <property type="component" value="Unassembled WGS sequence"/>
</dbReference>
<dbReference type="PANTHER" id="PTHR28155">
    <property type="entry name" value="ACR243WP"/>
    <property type="match status" value="1"/>
</dbReference>
<dbReference type="EMBL" id="KQ030564">
    <property type="protein sequence ID" value="KJZ71704.1"/>
    <property type="molecule type" value="Genomic_DNA"/>
</dbReference>
<dbReference type="OrthoDB" id="76224at2759"/>
<feature type="compositionally biased region" description="Acidic residues" evidence="1">
    <location>
        <begin position="181"/>
        <end position="190"/>
    </location>
</feature>
<sequence length="694" mass="72962">MAPKEPFKVHSLNKHIEDTRKGLSAEAQYNRRTASRPAAVVKQEPSADKVIFNNDSDAESESESSDDDSDEDSGAKFVKNLSKPNVANGSVASKRSSTSDEIADSDDERNSAAKKDTPPQAIKPEPESSDESASESDADKSKLNSVANKKSSSTSSETSSEDDSDDDDNGAKADAVSESGSESESDEGSESDSSSSSDEEEATPSKSQVTSKATTNDQSASSSEDESESEDDAESKVLPSASPSASAVEQSDHEMADESIHIEDRQHNDHLAVPNSISPDFVLRKGGSSSNAADVARICSQANLQGKQFWYFTVPSGVPISVIQNLEIPMDPAQRGDRAFSHGGEDYGVSFDNTAPKSSIQILIPSADGSQYQTAPRQIDQFLRVRRITQLGADSALVGPSERNAPRPQPKGLKARFEPIGVNGALGKIGTDSGSEGGDQEMTDAPPLPVASNKKQPEKPEKTTPKGKKGKRKEKGVATGETLEATVPRSAKRKQPSSEDDAVAASSQLINEVHAAQTSSKKAKRARDGSPDLGSEPPPSVTVTKVNQTPVAPPTLPNPTFSFSGLGSTPADVSTPLAGKSKKSKKLKGETPVPSGSQTLPVKSTPVPLPRQTAVPIPTIPSSAQQPKVSPVPIPQPVTASQSKDKKNKKRRESQGKSVANGSSQPAPPSSAQTPAKKKKKESPAQAPELKAPA</sequence>
<dbReference type="Pfam" id="PF08208">
    <property type="entry name" value="RNA_polI_A34"/>
    <property type="match status" value="1"/>
</dbReference>
<keyword evidence="3" id="KW-1185">Reference proteome</keyword>
<dbReference type="InterPro" id="IPR053263">
    <property type="entry name" value="Euk_RPA34_RNAP_subunit"/>
</dbReference>
<feature type="compositionally biased region" description="Basic and acidic residues" evidence="1">
    <location>
        <begin position="455"/>
        <end position="464"/>
    </location>
</feature>
<feature type="compositionally biased region" description="Polar residues" evidence="1">
    <location>
        <begin position="558"/>
        <end position="567"/>
    </location>
</feature>
<feature type="compositionally biased region" description="Basic and acidic residues" evidence="1">
    <location>
        <begin position="1"/>
        <end position="23"/>
    </location>
</feature>
<feature type="compositionally biased region" description="Polar residues" evidence="1">
    <location>
        <begin position="505"/>
        <end position="520"/>
    </location>
</feature>
<dbReference type="InterPro" id="IPR013240">
    <property type="entry name" value="DNA-dir_RNA_pol1_su_RPA34"/>
</dbReference>
<dbReference type="AlphaFoldDB" id="A0A0F8A3E8"/>
<feature type="region of interest" description="Disordered" evidence="1">
    <location>
        <begin position="396"/>
        <end position="694"/>
    </location>
</feature>
<feature type="compositionally biased region" description="Acidic residues" evidence="1">
    <location>
        <begin position="223"/>
        <end position="233"/>
    </location>
</feature>
<proteinExistence type="predicted"/>
<evidence type="ECO:0000313" key="3">
    <source>
        <dbReference type="Proteomes" id="UP000054481"/>
    </source>
</evidence>
<evidence type="ECO:0000313" key="2">
    <source>
        <dbReference type="EMBL" id="KJZ71704.1"/>
    </source>
</evidence>
<reference evidence="2 3" key="1">
    <citation type="journal article" date="2014" name="Genome Biol. Evol.">
        <title>Comparative genomics and transcriptomics analyses reveal divergent lifestyle features of nematode endoparasitic fungus Hirsutella minnesotensis.</title>
        <authorList>
            <person name="Lai Y."/>
            <person name="Liu K."/>
            <person name="Zhang X."/>
            <person name="Zhang X."/>
            <person name="Li K."/>
            <person name="Wang N."/>
            <person name="Shu C."/>
            <person name="Wu Y."/>
            <person name="Wang C."/>
            <person name="Bushley K.E."/>
            <person name="Xiang M."/>
            <person name="Liu X."/>
        </authorList>
    </citation>
    <scope>NUCLEOTIDE SEQUENCE [LARGE SCALE GENOMIC DNA]</scope>
    <source>
        <strain evidence="2 3">3608</strain>
    </source>
</reference>
<feature type="compositionally biased region" description="Acidic residues" evidence="1">
    <location>
        <begin position="56"/>
        <end position="72"/>
    </location>
</feature>
<feature type="compositionally biased region" description="Polar residues" evidence="1">
    <location>
        <begin position="204"/>
        <end position="218"/>
    </location>
</feature>
<evidence type="ECO:0000256" key="1">
    <source>
        <dbReference type="SAM" id="MobiDB-lite"/>
    </source>
</evidence>